<dbReference type="Proteomes" id="UP001431221">
    <property type="component" value="Unassembled WGS sequence"/>
</dbReference>
<reference evidence="2" key="1">
    <citation type="submission" date="2022-04" db="EMBL/GenBank/DDBJ databases">
        <title>Roseibium sp. CAU 1639 isolated from mud.</title>
        <authorList>
            <person name="Kim W."/>
        </authorList>
    </citation>
    <scope>NUCLEOTIDE SEQUENCE</scope>
    <source>
        <strain evidence="2">CAU 1639</strain>
    </source>
</reference>
<comment type="caution">
    <text evidence="2">The sequence shown here is derived from an EMBL/GenBank/DDBJ whole genome shotgun (WGS) entry which is preliminary data.</text>
</comment>
<gene>
    <name evidence="2" type="ORF">M0H32_26380</name>
</gene>
<name>A0ABT0H200_9HYPH</name>
<accession>A0ABT0H200</accession>
<organism evidence="2 3">
    <name type="scientific">Roseibium sediminicola</name>
    <dbReference type="NCBI Taxonomy" id="2933272"/>
    <lineage>
        <taxon>Bacteria</taxon>
        <taxon>Pseudomonadati</taxon>
        <taxon>Pseudomonadota</taxon>
        <taxon>Alphaproteobacteria</taxon>
        <taxon>Hyphomicrobiales</taxon>
        <taxon>Stappiaceae</taxon>
        <taxon>Roseibium</taxon>
    </lineage>
</organism>
<feature type="region of interest" description="Disordered" evidence="1">
    <location>
        <begin position="1"/>
        <end position="24"/>
    </location>
</feature>
<evidence type="ECO:0000313" key="2">
    <source>
        <dbReference type="EMBL" id="MCK7615704.1"/>
    </source>
</evidence>
<proteinExistence type="predicted"/>
<keyword evidence="3" id="KW-1185">Reference proteome</keyword>
<dbReference type="EMBL" id="JALNMJ010000029">
    <property type="protein sequence ID" value="MCK7615704.1"/>
    <property type="molecule type" value="Genomic_DNA"/>
</dbReference>
<sequence length="262" mass="28236">MFGKPGSEQQGSEPTKIFRPNGGTFQHECANDGTLSVCRAAAPSARDATNKEDTGSMSSSASKVVAVGLVAVTVGYFLVHSFRGTGPLETARAESLLAKKLQYSGTEDVYAIAPDGEFVQATTGEIKDYRAIGCPKLGSDMGTLPGRYGTGGRTYGVATFVCLLKGKTRSGIELFTSMHVYRSADPARKGLYDGHLFSFQREAETRALMQQLKQATRHYEKSEQSILWAILAADGIYVPADKTQKSPIEKAVDLHLKRLSGQ</sequence>
<evidence type="ECO:0000313" key="3">
    <source>
        <dbReference type="Proteomes" id="UP001431221"/>
    </source>
</evidence>
<evidence type="ECO:0000256" key="1">
    <source>
        <dbReference type="SAM" id="MobiDB-lite"/>
    </source>
</evidence>
<protein>
    <submittedName>
        <fullName evidence="2">Uncharacterized protein</fullName>
    </submittedName>
</protein>
<dbReference type="RefSeq" id="WP_248159480.1">
    <property type="nucleotide sequence ID" value="NZ_JALNMJ010000029.1"/>
</dbReference>